<dbReference type="GO" id="GO:0005975">
    <property type="term" value="P:carbohydrate metabolic process"/>
    <property type="evidence" value="ECO:0007669"/>
    <property type="project" value="InterPro"/>
</dbReference>
<evidence type="ECO:0008006" key="5">
    <source>
        <dbReference type="Google" id="ProtNLM"/>
    </source>
</evidence>
<evidence type="ECO:0000256" key="1">
    <source>
        <dbReference type="ARBA" id="ARBA00010838"/>
    </source>
</evidence>
<evidence type="ECO:0000256" key="2">
    <source>
        <dbReference type="RuleBase" id="RU003690"/>
    </source>
</evidence>
<proteinExistence type="inferred from homology"/>
<dbReference type="OrthoDB" id="65569at2759"/>
<organism evidence="3 4">
    <name type="scientific">Gossypium gossypioides</name>
    <name type="common">Mexican cotton</name>
    <name type="synonym">Selera gossypioides</name>
    <dbReference type="NCBI Taxonomy" id="34282"/>
    <lineage>
        <taxon>Eukaryota</taxon>
        <taxon>Viridiplantae</taxon>
        <taxon>Streptophyta</taxon>
        <taxon>Embryophyta</taxon>
        <taxon>Tracheophyta</taxon>
        <taxon>Spermatophyta</taxon>
        <taxon>Magnoliopsida</taxon>
        <taxon>eudicotyledons</taxon>
        <taxon>Gunneridae</taxon>
        <taxon>Pentapetalae</taxon>
        <taxon>rosids</taxon>
        <taxon>malvids</taxon>
        <taxon>Malvales</taxon>
        <taxon>Malvaceae</taxon>
        <taxon>Malvoideae</taxon>
        <taxon>Gossypium</taxon>
    </lineage>
</organism>
<dbReference type="Pfam" id="PF00232">
    <property type="entry name" value="Glyco_hydro_1"/>
    <property type="match status" value="1"/>
</dbReference>
<name>A0A7J9D4Q9_GOSGO</name>
<reference evidence="3 4" key="1">
    <citation type="journal article" date="2019" name="Genome Biol. Evol.">
        <title>Insights into the evolution of the New World diploid cottons (Gossypium, subgenus Houzingenia) based on genome sequencing.</title>
        <authorList>
            <person name="Grover C.E."/>
            <person name="Arick M.A. 2nd"/>
            <person name="Thrash A."/>
            <person name="Conover J.L."/>
            <person name="Sanders W.S."/>
            <person name="Peterson D.G."/>
            <person name="Frelichowski J.E."/>
            <person name="Scheffler J.A."/>
            <person name="Scheffler B.E."/>
            <person name="Wendel J.F."/>
        </authorList>
    </citation>
    <scope>NUCLEOTIDE SEQUENCE [LARGE SCALE GENOMIC DNA]</scope>
    <source>
        <strain evidence="3">5</strain>
        <tissue evidence="3">Leaf</tissue>
    </source>
</reference>
<evidence type="ECO:0000313" key="4">
    <source>
        <dbReference type="Proteomes" id="UP000593579"/>
    </source>
</evidence>
<dbReference type="Proteomes" id="UP000593579">
    <property type="component" value="Unassembled WGS sequence"/>
</dbReference>
<evidence type="ECO:0000313" key="3">
    <source>
        <dbReference type="EMBL" id="MBA0755706.1"/>
    </source>
</evidence>
<dbReference type="AlphaFoldDB" id="A0A7J9D4Q9"/>
<dbReference type="InterPro" id="IPR001360">
    <property type="entry name" value="Glyco_hydro_1"/>
</dbReference>
<accession>A0A7J9D4Q9</accession>
<comment type="caution">
    <text evidence="3">The sequence shown here is derived from an EMBL/GenBank/DDBJ whole genome shotgun (WGS) entry which is preliminary data.</text>
</comment>
<dbReference type="GO" id="GO:0008422">
    <property type="term" value="F:beta-glucosidase activity"/>
    <property type="evidence" value="ECO:0007669"/>
    <property type="project" value="TreeGrafter"/>
</dbReference>
<protein>
    <recommendedName>
        <fullName evidence="5">Beta-glucosidase</fullName>
    </recommendedName>
</protein>
<keyword evidence="4" id="KW-1185">Reference proteome</keyword>
<dbReference type="PANTHER" id="PTHR10353:SF154">
    <property type="entry name" value="BETA-GLUCOSIDASE 9-RELATED"/>
    <property type="match status" value="1"/>
</dbReference>
<dbReference type="SUPFAM" id="SSF51445">
    <property type="entry name" value="(Trans)glycosidases"/>
    <property type="match status" value="1"/>
</dbReference>
<dbReference type="InterPro" id="IPR017853">
    <property type="entry name" value="GH"/>
</dbReference>
<dbReference type="PANTHER" id="PTHR10353">
    <property type="entry name" value="GLYCOSYL HYDROLASE"/>
    <property type="match status" value="1"/>
</dbReference>
<dbReference type="EMBL" id="JABEZY010271250">
    <property type="protein sequence ID" value="MBA0755706.1"/>
    <property type="molecule type" value="Genomic_DNA"/>
</dbReference>
<dbReference type="Gene3D" id="3.20.20.80">
    <property type="entry name" value="Glycosidases"/>
    <property type="match status" value="1"/>
</dbReference>
<sequence>MDFELGWFMEPLMNVEYPESMRRLVKDRLPVFTLEQNELVKGSFDFIGINYYTSRYAKNIPSTPNAASASYLVDSNVNATVDKDGVLIGPNAGGSIFLYVYPKGLYKLLKFMKENYSENLTIYITENGYTEKSNDSISISEALKDQSRIEFLQKHLHQLQTAIRNDVNVKGYFYYSLLDSFEWGEAYTVRYVFYHVDFKNLTYSRKKFTKWYHNFIKSIK</sequence>
<gene>
    <name evidence="3" type="ORF">Gogos_022349</name>
</gene>
<comment type="similarity">
    <text evidence="1 2">Belongs to the glycosyl hydrolase 1 family.</text>
</comment>
<dbReference type="PRINTS" id="PR00131">
    <property type="entry name" value="GLHYDRLASE1"/>
</dbReference>